<dbReference type="PROSITE" id="PS51278">
    <property type="entry name" value="GATASE_TYPE_2"/>
    <property type="match status" value="1"/>
</dbReference>
<keyword evidence="8" id="KW-0028">Amino-acid biosynthesis</keyword>
<comment type="catalytic activity">
    <reaction evidence="7">
        <text>L-aspartate + L-glutamine + ATP + H2O = L-asparagine + L-glutamate + AMP + diphosphate + H(+)</text>
        <dbReference type="Rhea" id="RHEA:12228"/>
        <dbReference type="ChEBI" id="CHEBI:15377"/>
        <dbReference type="ChEBI" id="CHEBI:15378"/>
        <dbReference type="ChEBI" id="CHEBI:29985"/>
        <dbReference type="ChEBI" id="CHEBI:29991"/>
        <dbReference type="ChEBI" id="CHEBI:30616"/>
        <dbReference type="ChEBI" id="CHEBI:33019"/>
        <dbReference type="ChEBI" id="CHEBI:58048"/>
        <dbReference type="ChEBI" id="CHEBI:58359"/>
        <dbReference type="ChEBI" id="CHEBI:456215"/>
        <dbReference type="EC" id="6.3.5.4"/>
    </reaction>
</comment>
<comment type="pathway">
    <text evidence="1">Amino-acid biosynthesis; L-asparagine biosynthesis; L-asparagine from L-aspartate (L-Gln route): step 1/1.</text>
</comment>
<evidence type="ECO:0000256" key="4">
    <source>
        <dbReference type="ARBA" id="ARBA00022741"/>
    </source>
</evidence>
<dbReference type="CDD" id="cd00712">
    <property type="entry name" value="AsnB"/>
    <property type="match status" value="1"/>
</dbReference>
<keyword evidence="6 8" id="KW-0315">Glutamine amidotransferase</keyword>
<dbReference type="Gene3D" id="3.40.50.620">
    <property type="entry name" value="HUPs"/>
    <property type="match status" value="2"/>
</dbReference>
<evidence type="ECO:0000256" key="5">
    <source>
        <dbReference type="ARBA" id="ARBA00022840"/>
    </source>
</evidence>
<sequence length="646" mass="71011">MCGIAGIIGRLDESGRAALERMSAAMHHRGPDGHGTWESAPDEKGWGVLLAHRRLAILDLSEAGNQPMTDPVTGHTVVLNGEIYNYLTLRDELAAQGQTFRSSGDTAVLLRALGLQGREAVGRLRGMFTFASWDPSRRTLLLARDPLGIKPLYLARNPDPRGSWAVAFASELRALLASGLLGAPRLEPGAAASVIWNGFVVGPRTAIRGIELLPGGRLMELDGRGRELVSADFWPPEEPSRNVALKEEELAAHLEESVRLHLASDVPLAVFLSSGVDSSAVANLAQRTSGRQVHTFTLTFESAELNEGPIAREIAAAIGTEHREVLLTEGEFVEHLEEALDSLDQPTFDGLNSFFLSRAIRDAGFKVALVGTGGDELFGGYTSFRDLPALHLWSRRARFLPMALLASAAKLALSARNRGAPIPPQTRWAKLPDMIGRGNDLLGLYQLAYALFLPDFQNELLDGGTGTTPVDGIPAETRDRLLREIRSRSPLAALSVMEQRLFLGERLLRDNDVASMAASIEQRLPLVDQVLSRRVDELDETVRFQPVGRKELLRRIGLRGLPPSLFNRPKRGFVLPFDTWIRRGLRRAMDELMRDPDAARAAGLNPEGVSRLWKGFLAGAPGLYWSRVWAVFVLLRWSRRHGVVRQ</sequence>
<dbReference type="InterPro" id="IPR017932">
    <property type="entry name" value="GATase_2_dom"/>
</dbReference>
<organism evidence="11 12">
    <name type="scientific">Vulgatibacter incomptus</name>
    <dbReference type="NCBI Taxonomy" id="1391653"/>
    <lineage>
        <taxon>Bacteria</taxon>
        <taxon>Pseudomonadati</taxon>
        <taxon>Myxococcota</taxon>
        <taxon>Myxococcia</taxon>
        <taxon>Myxococcales</taxon>
        <taxon>Cystobacterineae</taxon>
        <taxon>Vulgatibacteraceae</taxon>
        <taxon>Vulgatibacter</taxon>
    </lineage>
</organism>
<dbReference type="InterPro" id="IPR001962">
    <property type="entry name" value="Asn_synthase"/>
</dbReference>
<dbReference type="Pfam" id="PF00733">
    <property type="entry name" value="Asn_synthase"/>
    <property type="match status" value="1"/>
</dbReference>
<dbReference type="InterPro" id="IPR051786">
    <property type="entry name" value="ASN_synthetase/amidase"/>
</dbReference>
<dbReference type="GO" id="GO:0006529">
    <property type="term" value="P:asparagine biosynthetic process"/>
    <property type="evidence" value="ECO:0007669"/>
    <property type="project" value="UniProtKB-KW"/>
</dbReference>
<dbReference type="PATRIC" id="fig|1391653.3.peg.242"/>
<dbReference type="OrthoDB" id="9763290at2"/>
<feature type="domain" description="Glutamine amidotransferase type-2" evidence="10">
    <location>
        <begin position="2"/>
        <end position="197"/>
    </location>
</feature>
<evidence type="ECO:0000256" key="1">
    <source>
        <dbReference type="ARBA" id="ARBA00005187"/>
    </source>
</evidence>
<dbReference type="GO" id="GO:0005524">
    <property type="term" value="F:ATP binding"/>
    <property type="evidence" value="ECO:0007669"/>
    <property type="project" value="UniProtKB-KW"/>
</dbReference>
<dbReference type="Proteomes" id="UP000055590">
    <property type="component" value="Chromosome"/>
</dbReference>
<evidence type="ECO:0000256" key="6">
    <source>
        <dbReference type="ARBA" id="ARBA00022962"/>
    </source>
</evidence>
<dbReference type="InterPro" id="IPR029055">
    <property type="entry name" value="Ntn_hydrolases_N"/>
</dbReference>
<dbReference type="EMBL" id="CP012332">
    <property type="protein sequence ID" value="AKU89842.1"/>
    <property type="molecule type" value="Genomic_DNA"/>
</dbReference>
<proteinExistence type="inferred from homology"/>
<evidence type="ECO:0000256" key="2">
    <source>
        <dbReference type="ARBA" id="ARBA00005752"/>
    </source>
</evidence>
<name>A0A0K1P8L1_9BACT</name>
<dbReference type="InterPro" id="IPR033738">
    <property type="entry name" value="AsnB_N"/>
</dbReference>
<evidence type="ECO:0000259" key="10">
    <source>
        <dbReference type="PROSITE" id="PS51278"/>
    </source>
</evidence>
<dbReference type="CDD" id="cd01991">
    <property type="entry name" value="Asn_synthase_B_C"/>
    <property type="match status" value="1"/>
</dbReference>
<gene>
    <name evidence="11" type="ORF">AKJ08_0229</name>
</gene>
<keyword evidence="12" id="KW-1185">Reference proteome</keyword>
<evidence type="ECO:0000256" key="7">
    <source>
        <dbReference type="ARBA" id="ARBA00048741"/>
    </source>
</evidence>
<dbReference type="Gene3D" id="3.60.20.10">
    <property type="entry name" value="Glutamine Phosphoribosylpyrophosphate, subunit 1, domain 1"/>
    <property type="match status" value="1"/>
</dbReference>
<evidence type="ECO:0000256" key="3">
    <source>
        <dbReference type="ARBA" id="ARBA00012737"/>
    </source>
</evidence>
<dbReference type="PANTHER" id="PTHR43284:SF1">
    <property type="entry name" value="ASPARAGINE SYNTHETASE"/>
    <property type="match status" value="1"/>
</dbReference>
<protein>
    <recommendedName>
        <fullName evidence="3">asparagine synthase (glutamine-hydrolyzing)</fullName>
        <ecNumber evidence="3">6.3.5.4</ecNumber>
    </recommendedName>
</protein>
<dbReference type="RefSeq" id="WP_050724374.1">
    <property type="nucleotide sequence ID" value="NZ_CP012332.1"/>
</dbReference>
<dbReference type="NCBIfam" id="TIGR01536">
    <property type="entry name" value="asn_synth_AEB"/>
    <property type="match status" value="1"/>
</dbReference>
<keyword evidence="5 9" id="KW-0067">ATP-binding</keyword>
<dbReference type="PANTHER" id="PTHR43284">
    <property type="entry name" value="ASPARAGINE SYNTHETASE (GLUTAMINE-HYDROLYZING)"/>
    <property type="match status" value="1"/>
</dbReference>
<comment type="similarity">
    <text evidence="2">Belongs to the asparagine synthetase family.</text>
</comment>
<dbReference type="PIRSF" id="PIRSF001589">
    <property type="entry name" value="Asn_synthetase_glu-h"/>
    <property type="match status" value="1"/>
</dbReference>
<dbReference type="KEGG" id="vin:AKJ08_0229"/>
<evidence type="ECO:0000256" key="8">
    <source>
        <dbReference type="PIRSR" id="PIRSR001589-1"/>
    </source>
</evidence>
<dbReference type="STRING" id="1391653.AKJ08_0229"/>
<dbReference type="Pfam" id="PF13537">
    <property type="entry name" value="GATase_7"/>
    <property type="match status" value="1"/>
</dbReference>
<evidence type="ECO:0000313" key="11">
    <source>
        <dbReference type="EMBL" id="AKU89842.1"/>
    </source>
</evidence>
<accession>A0A0K1P8L1</accession>
<feature type="active site" description="For GATase activity" evidence="8">
    <location>
        <position position="2"/>
    </location>
</feature>
<dbReference type="GO" id="GO:0004066">
    <property type="term" value="F:asparagine synthase (glutamine-hydrolyzing) activity"/>
    <property type="evidence" value="ECO:0007669"/>
    <property type="project" value="UniProtKB-EC"/>
</dbReference>
<evidence type="ECO:0000313" key="12">
    <source>
        <dbReference type="Proteomes" id="UP000055590"/>
    </source>
</evidence>
<feature type="binding site" evidence="9">
    <location>
        <position position="105"/>
    </location>
    <ligand>
        <name>L-glutamine</name>
        <dbReference type="ChEBI" id="CHEBI:58359"/>
    </ligand>
</feature>
<dbReference type="EC" id="6.3.5.4" evidence="3"/>
<dbReference type="InterPro" id="IPR014729">
    <property type="entry name" value="Rossmann-like_a/b/a_fold"/>
</dbReference>
<reference evidence="11 12" key="1">
    <citation type="submission" date="2015-08" db="EMBL/GenBank/DDBJ databases">
        <authorList>
            <person name="Babu N.S."/>
            <person name="Beckwith C.J."/>
            <person name="Beseler K.G."/>
            <person name="Brison A."/>
            <person name="Carone J.V."/>
            <person name="Caskin T.P."/>
            <person name="Diamond M."/>
            <person name="Durham M.E."/>
            <person name="Foxe J.M."/>
            <person name="Go M."/>
            <person name="Henderson B.A."/>
            <person name="Jones I.B."/>
            <person name="McGettigan J.A."/>
            <person name="Micheletti S.J."/>
            <person name="Nasrallah M.E."/>
            <person name="Ortiz D."/>
            <person name="Piller C.R."/>
            <person name="Privatt S.R."/>
            <person name="Schneider S.L."/>
            <person name="Sharp S."/>
            <person name="Smith T.C."/>
            <person name="Stanton J.D."/>
            <person name="Ullery H.E."/>
            <person name="Wilson R.J."/>
            <person name="Serrano M.G."/>
            <person name="Buck G."/>
            <person name="Lee V."/>
            <person name="Wang Y."/>
            <person name="Carvalho R."/>
            <person name="Voegtly L."/>
            <person name="Shi R."/>
            <person name="Duckworth R."/>
            <person name="Johnson A."/>
            <person name="Loviza R."/>
            <person name="Walstead R."/>
            <person name="Shah Z."/>
            <person name="Kiflezghi M."/>
            <person name="Wade K."/>
            <person name="Ball S.L."/>
            <person name="Bradley K.W."/>
            <person name="Asai D.J."/>
            <person name="Bowman C.A."/>
            <person name="Russell D.A."/>
            <person name="Pope W.H."/>
            <person name="Jacobs-Sera D."/>
            <person name="Hendrix R.W."/>
            <person name="Hatfull G.F."/>
        </authorList>
    </citation>
    <scope>NUCLEOTIDE SEQUENCE [LARGE SCALE GENOMIC DNA]</scope>
    <source>
        <strain evidence="11 12">DSM 27710</strain>
    </source>
</reference>
<dbReference type="AlphaFoldDB" id="A0A0K1P8L1"/>
<dbReference type="GO" id="GO:0005829">
    <property type="term" value="C:cytosol"/>
    <property type="evidence" value="ECO:0007669"/>
    <property type="project" value="TreeGrafter"/>
</dbReference>
<dbReference type="SUPFAM" id="SSF56235">
    <property type="entry name" value="N-terminal nucleophile aminohydrolases (Ntn hydrolases)"/>
    <property type="match status" value="1"/>
</dbReference>
<dbReference type="InterPro" id="IPR006426">
    <property type="entry name" value="Asn_synth_AEB"/>
</dbReference>
<dbReference type="SUPFAM" id="SSF52402">
    <property type="entry name" value="Adenine nucleotide alpha hydrolases-like"/>
    <property type="match status" value="1"/>
</dbReference>
<evidence type="ECO:0000256" key="9">
    <source>
        <dbReference type="PIRSR" id="PIRSR001589-2"/>
    </source>
</evidence>
<keyword evidence="4 9" id="KW-0547">Nucleotide-binding</keyword>
<keyword evidence="8" id="KW-0061">Asparagine biosynthesis</keyword>